<dbReference type="CDD" id="cd14812">
    <property type="entry name" value="bZIP_u3"/>
    <property type="match status" value="1"/>
</dbReference>
<reference evidence="9 10" key="1">
    <citation type="journal article" date="2024" name="J Genomics">
        <title>Draft genome sequencing and assembly of Favolaschia claudopus CIRM-BRFM 2984 isolated from oak limbs.</title>
        <authorList>
            <person name="Navarro D."/>
            <person name="Drula E."/>
            <person name="Chaduli D."/>
            <person name="Cazenave R."/>
            <person name="Ahrendt S."/>
            <person name="Wang J."/>
            <person name="Lipzen A."/>
            <person name="Daum C."/>
            <person name="Barry K."/>
            <person name="Grigoriev I.V."/>
            <person name="Favel A."/>
            <person name="Rosso M.N."/>
            <person name="Martin F."/>
        </authorList>
    </citation>
    <scope>NUCLEOTIDE SEQUENCE [LARGE SCALE GENOMIC DNA]</scope>
    <source>
        <strain evidence="9 10">CIRM-BRFM 2984</strain>
    </source>
</reference>
<accession>A0AAW0AAT8</accession>
<dbReference type="Pfam" id="PF00170">
    <property type="entry name" value="bZIP_1"/>
    <property type="match status" value="1"/>
</dbReference>
<sequence>MSVNPSSLSMDHDHSRSPSPAPEIPEPGPSRKRPRTSNSVEERKEARAHRNRIAAQNSRDRRKAQFSYLERRVTELEEENRQLRAGLVPSPRPEQSIKAEEQERERAKERENEELRERIKTLEKGWDAVMKALAAQGLSTGTAPSAAPQPAPESPSSSAAASEPSIKQQPIDSPSPTFPTMTFPISPAPSHTSLDFDLDQLSSSSSTGGVHRRSPSVPDGPAAGGLDFNSLALPSVTNHDDNSAASEETAIDDAAMEDLFREILAPSPRLTTTGLPFDAPGSSPLEASPAGTSPPALFAPQVSADGIVGLEGFVGTGGSATVNDAGSWPSELEVDMLEMDRILELLPAADAAAFPQTLEDLGLGLVWNDVENITVTAGGESALVGVF</sequence>
<dbReference type="EMBL" id="JAWWNJ010000077">
    <property type="protein sequence ID" value="KAK7005718.1"/>
    <property type="molecule type" value="Genomic_DNA"/>
</dbReference>
<dbReference type="SUPFAM" id="SSF57959">
    <property type="entry name" value="Leucine zipper domain"/>
    <property type="match status" value="1"/>
</dbReference>
<dbReference type="InterPro" id="IPR004827">
    <property type="entry name" value="bZIP"/>
</dbReference>
<dbReference type="PROSITE" id="PS00036">
    <property type="entry name" value="BZIP_BASIC"/>
    <property type="match status" value="1"/>
</dbReference>
<evidence type="ECO:0000256" key="6">
    <source>
        <dbReference type="ARBA" id="ARBA00040165"/>
    </source>
</evidence>
<dbReference type="PANTHER" id="PTHR46542:SF1">
    <property type="entry name" value="X-BOX BINDING PROTEIN 1"/>
    <property type="match status" value="1"/>
</dbReference>
<dbReference type="GO" id="GO:0005634">
    <property type="term" value="C:nucleus"/>
    <property type="evidence" value="ECO:0007669"/>
    <property type="project" value="TreeGrafter"/>
</dbReference>
<evidence type="ECO:0000256" key="7">
    <source>
        <dbReference type="SAM" id="MobiDB-lite"/>
    </source>
</evidence>
<keyword evidence="1" id="KW-0832">Ubl conjugation</keyword>
<dbReference type="PANTHER" id="PTHR46542">
    <property type="entry name" value="X-BOX BINDING PROTEIN 1"/>
    <property type="match status" value="1"/>
</dbReference>
<evidence type="ECO:0000313" key="10">
    <source>
        <dbReference type="Proteomes" id="UP001362999"/>
    </source>
</evidence>
<keyword evidence="3" id="KW-0238">DNA-binding</keyword>
<feature type="compositionally biased region" description="Pro residues" evidence="7">
    <location>
        <begin position="19"/>
        <end position="28"/>
    </location>
</feature>
<feature type="domain" description="BZIP" evidence="8">
    <location>
        <begin position="41"/>
        <end position="84"/>
    </location>
</feature>
<dbReference type="GO" id="GO:0000981">
    <property type="term" value="F:DNA-binding transcription factor activity, RNA polymerase II-specific"/>
    <property type="evidence" value="ECO:0007669"/>
    <property type="project" value="TreeGrafter"/>
</dbReference>
<feature type="region of interest" description="Disordered" evidence="7">
    <location>
        <begin position="1"/>
        <end position="64"/>
    </location>
</feature>
<evidence type="ECO:0000256" key="4">
    <source>
        <dbReference type="ARBA" id="ARBA00023163"/>
    </source>
</evidence>
<dbReference type="PROSITE" id="PS50217">
    <property type="entry name" value="BZIP"/>
    <property type="match status" value="1"/>
</dbReference>
<evidence type="ECO:0000256" key="2">
    <source>
        <dbReference type="ARBA" id="ARBA00023015"/>
    </source>
</evidence>
<evidence type="ECO:0000256" key="5">
    <source>
        <dbReference type="ARBA" id="ARBA00023242"/>
    </source>
</evidence>
<evidence type="ECO:0000256" key="3">
    <source>
        <dbReference type="ARBA" id="ARBA00023125"/>
    </source>
</evidence>
<keyword evidence="5" id="KW-0539">Nucleus</keyword>
<evidence type="ECO:0000259" key="8">
    <source>
        <dbReference type="PROSITE" id="PS50217"/>
    </source>
</evidence>
<proteinExistence type="predicted"/>
<feature type="region of interest" description="Disordered" evidence="7">
    <location>
        <begin position="270"/>
        <end position="292"/>
    </location>
</feature>
<evidence type="ECO:0000313" key="9">
    <source>
        <dbReference type="EMBL" id="KAK7005718.1"/>
    </source>
</evidence>
<dbReference type="SMART" id="SM00338">
    <property type="entry name" value="BRLZ"/>
    <property type="match status" value="1"/>
</dbReference>
<comment type="caution">
    <text evidence="9">The sequence shown here is derived from an EMBL/GenBank/DDBJ whole genome shotgun (WGS) entry which is preliminary data.</text>
</comment>
<keyword evidence="10" id="KW-1185">Reference proteome</keyword>
<dbReference type="GO" id="GO:0000977">
    <property type="term" value="F:RNA polymerase II transcription regulatory region sequence-specific DNA binding"/>
    <property type="evidence" value="ECO:0007669"/>
    <property type="project" value="TreeGrafter"/>
</dbReference>
<feature type="region of interest" description="Disordered" evidence="7">
    <location>
        <begin position="139"/>
        <end position="245"/>
    </location>
</feature>
<organism evidence="9 10">
    <name type="scientific">Favolaschia claudopus</name>
    <dbReference type="NCBI Taxonomy" id="2862362"/>
    <lineage>
        <taxon>Eukaryota</taxon>
        <taxon>Fungi</taxon>
        <taxon>Dikarya</taxon>
        <taxon>Basidiomycota</taxon>
        <taxon>Agaricomycotina</taxon>
        <taxon>Agaricomycetes</taxon>
        <taxon>Agaricomycetidae</taxon>
        <taxon>Agaricales</taxon>
        <taxon>Marasmiineae</taxon>
        <taxon>Mycenaceae</taxon>
        <taxon>Favolaschia</taxon>
    </lineage>
</organism>
<keyword evidence="2" id="KW-0805">Transcription regulation</keyword>
<name>A0AAW0AAT8_9AGAR</name>
<dbReference type="Proteomes" id="UP001362999">
    <property type="component" value="Unassembled WGS sequence"/>
</dbReference>
<protein>
    <recommendedName>
        <fullName evidence="6">X-box-binding protein 1</fullName>
    </recommendedName>
</protein>
<dbReference type="InterPro" id="IPR046347">
    <property type="entry name" value="bZIP_sf"/>
</dbReference>
<feature type="compositionally biased region" description="Low complexity" evidence="7">
    <location>
        <begin position="154"/>
        <end position="165"/>
    </location>
</feature>
<dbReference type="InterPro" id="IPR052470">
    <property type="entry name" value="ER_Stress-Reg_TF"/>
</dbReference>
<feature type="region of interest" description="Disordered" evidence="7">
    <location>
        <begin position="77"/>
        <end position="116"/>
    </location>
</feature>
<evidence type="ECO:0000256" key="1">
    <source>
        <dbReference type="ARBA" id="ARBA00022843"/>
    </source>
</evidence>
<feature type="compositionally biased region" description="Basic and acidic residues" evidence="7">
    <location>
        <begin position="95"/>
        <end position="116"/>
    </location>
</feature>
<feature type="compositionally biased region" description="Low complexity" evidence="7">
    <location>
        <begin position="193"/>
        <end position="206"/>
    </location>
</feature>
<gene>
    <name evidence="9" type="ORF">R3P38DRAFT_3282871</name>
</gene>
<dbReference type="Gene3D" id="1.20.5.170">
    <property type="match status" value="1"/>
</dbReference>
<keyword evidence="4" id="KW-0804">Transcription</keyword>
<feature type="compositionally biased region" description="Low complexity" evidence="7">
    <location>
        <begin position="174"/>
        <end position="185"/>
    </location>
</feature>
<dbReference type="AlphaFoldDB" id="A0AAW0AAT8"/>